<dbReference type="AlphaFoldDB" id="A0A7X2TNV0"/>
<accession>A0A7X2TNV0</accession>
<sequence length="185" mass="20176">MAMFCSKCGEKLPEGAKFCSHCGAKVIVEEEKKMEDDERTVLMTGNHGREEAPGDGEETVIMSGSGGGIHQDKGRGTNPSFSKQDLKYTENIIRETNQQPEEKPGKKKGGILFPVLCVLCIALAAGIAWQVWDIISVNRDLADYETKHNKAGNKEEKVVDSSSTESMSTAAALVTDPMLQERVEV</sequence>
<dbReference type="InterPro" id="IPR038587">
    <property type="entry name" value="Ribosomal_eL40_sf"/>
</dbReference>
<proteinExistence type="predicted"/>
<feature type="domain" description="Zinc-ribbon" evidence="2">
    <location>
        <begin position="4"/>
        <end position="26"/>
    </location>
</feature>
<evidence type="ECO:0000313" key="4">
    <source>
        <dbReference type="Proteomes" id="UP000466864"/>
    </source>
</evidence>
<gene>
    <name evidence="3" type="ORF">FYJ60_10205</name>
</gene>
<keyword evidence="1" id="KW-0472">Membrane</keyword>
<name>A0A7X2TNV0_9FIRM</name>
<dbReference type="InterPro" id="IPR026870">
    <property type="entry name" value="Zinc_ribbon_dom"/>
</dbReference>
<comment type="caution">
    <text evidence="3">The sequence shown here is derived from an EMBL/GenBank/DDBJ whole genome shotgun (WGS) entry which is preliminary data.</text>
</comment>
<keyword evidence="4" id="KW-1185">Reference proteome</keyword>
<protein>
    <submittedName>
        <fullName evidence="3">Zinc ribbon domain-containing protein</fullName>
    </submittedName>
</protein>
<evidence type="ECO:0000259" key="2">
    <source>
        <dbReference type="Pfam" id="PF13240"/>
    </source>
</evidence>
<reference evidence="3 4" key="1">
    <citation type="submission" date="2019-08" db="EMBL/GenBank/DDBJ databases">
        <title>In-depth cultivation of the pig gut microbiome towards novel bacterial diversity and tailored functional studies.</title>
        <authorList>
            <person name="Wylensek D."/>
            <person name="Hitch T.C.A."/>
            <person name="Clavel T."/>
        </authorList>
    </citation>
    <scope>NUCLEOTIDE SEQUENCE [LARGE SCALE GENOMIC DNA]</scope>
    <source>
        <strain evidence="3 4">Oil+RF-744-WCA-WT-13</strain>
    </source>
</reference>
<keyword evidence="1" id="KW-0812">Transmembrane</keyword>
<dbReference type="Proteomes" id="UP000466864">
    <property type="component" value="Unassembled WGS sequence"/>
</dbReference>
<organism evidence="3 4">
    <name type="scientific">Bilifractor porci</name>
    <dbReference type="NCBI Taxonomy" id="2606636"/>
    <lineage>
        <taxon>Bacteria</taxon>
        <taxon>Bacillati</taxon>
        <taxon>Bacillota</taxon>
        <taxon>Clostridia</taxon>
        <taxon>Lachnospirales</taxon>
        <taxon>Lachnospiraceae</taxon>
        <taxon>Bilifractor</taxon>
    </lineage>
</organism>
<dbReference type="Pfam" id="PF13240">
    <property type="entry name" value="Zn_Ribbon_1"/>
    <property type="match status" value="1"/>
</dbReference>
<feature type="transmembrane region" description="Helical" evidence="1">
    <location>
        <begin position="111"/>
        <end position="132"/>
    </location>
</feature>
<evidence type="ECO:0000256" key="1">
    <source>
        <dbReference type="SAM" id="Phobius"/>
    </source>
</evidence>
<dbReference type="EMBL" id="VUMV01000008">
    <property type="protein sequence ID" value="MST82689.1"/>
    <property type="molecule type" value="Genomic_DNA"/>
</dbReference>
<keyword evidence="1" id="KW-1133">Transmembrane helix</keyword>
<evidence type="ECO:0000313" key="3">
    <source>
        <dbReference type="EMBL" id="MST82689.1"/>
    </source>
</evidence>
<dbReference type="Gene3D" id="4.10.1060.50">
    <property type="match status" value="1"/>
</dbReference>